<name>A0A0F9PKB6_9ZZZZ</name>
<gene>
    <name evidence="1" type="ORF">LCGC14_1205680</name>
</gene>
<comment type="caution">
    <text evidence="1">The sequence shown here is derived from an EMBL/GenBank/DDBJ whole genome shotgun (WGS) entry which is preliminary data.</text>
</comment>
<dbReference type="EMBL" id="LAZR01006229">
    <property type="protein sequence ID" value="KKM93722.1"/>
    <property type="molecule type" value="Genomic_DNA"/>
</dbReference>
<proteinExistence type="predicted"/>
<evidence type="ECO:0000313" key="1">
    <source>
        <dbReference type="EMBL" id="KKM93722.1"/>
    </source>
</evidence>
<protein>
    <submittedName>
        <fullName evidence="1">Uncharacterized protein</fullName>
    </submittedName>
</protein>
<reference evidence="1" key="1">
    <citation type="journal article" date="2015" name="Nature">
        <title>Complex archaea that bridge the gap between prokaryotes and eukaryotes.</title>
        <authorList>
            <person name="Spang A."/>
            <person name="Saw J.H."/>
            <person name="Jorgensen S.L."/>
            <person name="Zaremba-Niedzwiedzka K."/>
            <person name="Martijn J."/>
            <person name="Lind A.E."/>
            <person name="van Eijk R."/>
            <person name="Schleper C."/>
            <person name="Guy L."/>
            <person name="Ettema T.J."/>
        </authorList>
    </citation>
    <scope>NUCLEOTIDE SEQUENCE</scope>
</reference>
<dbReference type="AlphaFoldDB" id="A0A0F9PKB6"/>
<sequence>MNIKTLAEFKTKLEKMSGLLVDQMDKVPADNLELAQGYLIQSRICLKIARSPHILKKVYKQINDGESTLADITATKD</sequence>
<organism evidence="1">
    <name type="scientific">marine sediment metagenome</name>
    <dbReference type="NCBI Taxonomy" id="412755"/>
    <lineage>
        <taxon>unclassified sequences</taxon>
        <taxon>metagenomes</taxon>
        <taxon>ecological metagenomes</taxon>
    </lineage>
</organism>
<accession>A0A0F9PKB6</accession>